<dbReference type="OrthoDB" id="9991317at2759"/>
<name>R7YS91_CONA1</name>
<evidence type="ECO:0000313" key="3">
    <source>
        <dbReference type="Proteomes" id="UP000016924"/>
    </source>
</evidence>
<dbReference type="InterPro" id="IPR024983">
    <property type="entry name" value="CHAT_dom"/>
</dbReference>
<reference evidence="3" key="1">
    <citation type="submission" date="2012-06" db="EMBL/GenBank/DDBJ databases">
        <title>The genome sequence of Coniosporium apollinis CBS 100218.</title>
        <authorList>
            <consortium name="The Broad Institute Genome Sequencing Platform"/>
            <person name="Cuomo C."/>
            <person name="Gorbushina A."/>
            <person name="Noack S."/>
            <person name="Walker B."/>
            <person name="Young S.K."/>
            <person name="Zeng Q."/>
            <person name="Gargeya S."/>
            <person name="Fitzgerald M."/>
            <person name="Haas B."/>
            <person name="Abouelleil A."/>
            <person name="Alvarado L."/>
            <person name="Arachchi H.M."/>
            <person name="Berlin A.M."/>
            <person name="Chapman S.B."/>
            <person name="Goldberg J."/>
            <person name="Griggs A."/>
            <person name="Gujja S."/>
            <person name="Hansen M."/>
            <person name="Howarth C."/>
            <person name="Imamovic A."/>
            <person name="Larimer J."/>
            <person name="McCowan C."/>
            <person name="Montmayeur A."/>
            <person name="Murphy C."/>
            <person name="Neiman D."/>
            <person name="Pearson M."/>
            <person name="Priest M."/>
            <person name="Roberts A."/>
            <person name="Saif S."/>
            <person name="Shea T."/>
            <person name="Sisk P."/>
            <person name="Sykes S."/>
            <person name="Wortman J."/>
            <person name="Nusbaum C."/>
            <person name="Birren B."/>
        </authorList>
    </citation>
    <scope>NUCLEOTIDE SEQUENCE [LARGE SCALE GENOMIC DNA]</scope>
    <source>
        <strain evidence="3">CBS 100218</strain>
    </source>
</reference>
<dbReference type="EMBL" id="JH767568">
    <property type="protein sequence ID" value="EON64521.1"/>
    <property type="molecule type" value="Genomic_DNA"/>
</dbReference>
<gene>
    <name evidence="2" type="ORF">W97_03754</name>
</gene>
<dbReference type="GeneID" id="19901065"/>
<dbReference type="eggNOG" id="ENOG502SJCA">
    <property type="taxonomic scope" value="Eukaryota"/>
</dbReference>
<protein>
    <recommendedName>
        <fullName evidence="1">CHAT domain-containing protein</fullName>
    </recommendedName>
</protein>
<dbReference type="OMA" id="ICSADIA"/>
<dbReference type="RefSeq" id="XP_007779838.1">
    <property type="nucleotide sequence ID" value="XM_007781648.1"/>
</dbReference>
<dbReference type="InterPro" id="IPR011990">
    <property type="entry name" value="TPR-like_helical_dom_sf"/>
</dbReference>
<dbReference type="Gene3D" id="1.25.40.10">
    <property type="entry name" value="Tetratricopeptide repeat domain"/>
    <property type="match status" value="2"/>
</dbReference>
<dbReference type="Proteomes" id="UP000016924">
    <property type="component" value="Unassembled WGS sequence"/>
</dbReference>
<proteinExistence type="predicted"/>
<accession>R7YS91</accession>
<evidence type="ECO:0000259" key="1">
    <source>
        <dbReference type="Pfam" id="PF12770"/>
    </source>
</evidence>
<dbReference type="STRING" id="1168221.R7YS91"/>
<dbReference type="AlphaFoldDB" id="R7YS91"/>
<dbReference type="HOGENOM" id="CLU_001305_0_0_1"/>
<sequence>MDQQGTLPEGLLAAFQAHIDQATSSMDPKQRCMYMAGHYAGIYIGNDDRDEFSSEQAISQLEECVQLNDGICSADIAELFADIYFERLSRLGMEVDAEKVEENLRIILAERPNDPESVFKLMRILHVRYMRTFSPARIEEALDLAQGTITALSDDHPQLPLLLGACGISLLDQSESRNSVDSLHMAIELFHAAEALFGDGLSRDWVIVRVNHAEALRRRFEVFGDQTDLDKALDVFEDIGDVLQFRAPDALEFAMVRMRILHARWRLNPNSQSLQTLRKEYAELQPVLLQNHRSPIGADLMQATGKALNETFFMSASRTGLGFTSVQSGLAFAQKLLRAWGQHGESTPGLAPYLFEMGLAYEQQYSAYFSPEALEKACDILMRCCRLTDPLSAPFGFRTALMVRTLRKLERIAVGRYRPLIQELGRIAIGSAVIRPLPMAIKAKAALAEELAALAVELFERDKDVSYLDRAISHFEKAVEMSSTDTQELVHSLHGLAKTLLRRGRERSAAAAQDYEAAVNALERIQELGRQKTFTFIDGYDTLGEIRAKQFEIDSDAKYANQAIDAWRIVYKSPNVSPVTKWAAAVNVSTIQERIIPLIHGDLNDAAESLADSVDATLEVISDSDTRAEQIWKIRIFAPLSSHAVSVGLLAGKLPEAMLRLLERGRALVWNRLLNRKADISTLKEKHGDLAERFLELQKMLPKENDEVKALEGLTFKETVESNRYHISDEYHKLLREIRQQPGFEDFMLPSGSSEELKRHASEGPVVTFVHSITCHAIILTTSRIESIHLPDFDRANCVGRLGDFDEFLRVRERDPARATEIIEGILTWLWTAAAEPVIDFIYKELGFDRKSPPAELPRIWWVCSGWINSLSIHAAGDHRRAIATGEPCTVMDTAVSSYTPTLQVLEYTRRTMDRMTSTPPEKPSAVLVGMKFTPDKSPDLDAAATEIKAVSNILSQLSYTVATLGNPSSIFMTLATRKAVVTALRTCTIALFACHGEASEEDPLKSLLCLQDWRKRPFDVGILMRMDFDNCQLVNLSACDVAVNRDMLLKEQGLHISGAFQMAGVPNTIATWWPVLDSQATRVSEGFYKGLLSDSGGLDVRKSARSLWRVLREMRDDGLSARVWGAYSHFGV</sequence>
<dbReference type="Pfam" id="PF12770">
    <property type="entry name" value="CHAT"/>
    <property type="match status" value="1"/>
</dbReference>
<evidence type="ECO:0000313" key="2">
    <source>
        <dbReference type="EMBL" id="EON64521.1"/>
    </source>
</evidence>
<feature type="domain" description="CHAT" evidence="1">
    <location>
        <begin position="827"/>
        <end position="1132"/>
    </location>
</feature>
<keyword evidence="3" id="KW-1185">Reference proteome</keyword>
<organism evidence="2 3">
    <name type="scientific">Coniosporium apollinis (strain CBS 100218)</name>
    <name type="common">Rock-inhabiting black yeast</name>
    <dbReference type="NCBI Taxonomy" id="1168221"/>
    <lineage>
        <taxon>Eukaryota</taxon>
        <taxon>Fungi</taxon>
        <taxon>Dikarya</taxon>
        <taxon>Ascomycota</taxon>
        <taxon>Pezizomycotina</taxon>
        <taxon>Dothideomycetes</taxon>
        <taxon>Dothideomycetes incertae sedis</taxon>
        <taxon>Coniosporium</taxon>
    </lineage>
</organism>